<protein>
    <submittedName>
        <fullName evidence="1">Uncharacterized protein</fullName>
    </submittedName>
</protein>
<keyword evidence="2" id="KW-1185">Reference proteome</keyword>
<evidence type="ECO:0000313" key="2">
    <source>
        <dbReference type="Proteomes" id="UP001057452"/>
    </source>
</evidence>
<proteinExistence type="predicted"/>
<accession>A0ACB9XWQ3</accession>
<sequence>MEADWKDRSVSPALCHSISANRKRGISEHSTKTKKKALLPQQVEVSFSRCISWQNSMVDFQPAFKLLQPEYR</sequence>
<dbReference type="Proteomes" id="UP001057452">
    <property type="component" value="Chromosome 2"/>
</dbReference>
<evidence type="ECO:0000313" key="1">
    <source>
        <dbReference type="EMBL" id="KAI4831828.1"/>
    </source>
</evidence>
<dbReference type="EMBL" id="CM043786">
    <property type="protein sequence ID" value="KAI4831828.1"/>
    <property type="molecule type" value="Genomic_DNA"/>
</dbReference>
<name>A0ACB9XWQ3_CHAAC</name>
<organism evidence="1 2">
    <name type="scientific">Chaenocephalus aceratus</name>
    <name type="common">Blackfin icefish</name>
    <name type="synonym">Chaenichthys aceratus</name>
    <dbReference type="NCBI Taxonomy" id="36190"/>
    <lineage>
        <taxon>Eukaryota</taxon>
        <taxon>Metazoa</taxon>
        <taxon>Chordata</taxon>
        <taxon>Craniata</taxon>
        <taxon>Vertebrata</taxon>
        <taxon>Euteleostomi</taxon>
        <taxon>Actinopterygii</taxon>
        <taxon>Neopterygii</taxon>
        <taxon>Teleostei</taxon>
        <taxon>Neoteleostei</taxon>
        <taxon>Acanthomorphata</taxon>
        <taxon>Eupercaria</taxon>
        <taxon>Perciformes</taxon>
        <taxon>Notothenioidei</taxon>
        <taxon>Channichthyidae</taxon>
        <taxon>Chaenocephalus</taxon>
    </lineage>
</organism>
<gene>
    <name evidence="1" type="ORF">KUCAC02_001347</name>
</gene>
<comment type="caution">
    <text evidence="1">The sequence shown here is derived from an EMBL/GenBank/DDBJ whole genome shotgun (WGS) entry which is preliminary data.</text>
</comment>
<reference evidence="1" key="1">
    <citation type="submission" date="2022-05" db="EMBL/GenBank/DDBJ databases">
        <title>Chromosome-level genome of Chaenocephalus aceratus.</title>
        <authorList>
            <person name="Park H."/>
        </authorList>
    </citation>
    <scope>NUCLEOTIDE SEQUENCE</scope>
    <source>
        <strain evidence="1">KU_202001</strain>
    </source>
</reference>